<evidence type="ECO:0000256" key="3">
    <source>
        <dbReference type="ARBA" id="ARBA00005349"/>
    </source>
</evidence>
<protein>
    <submittedName>
        <fullName evidence="9">UbiH/UbiF/VisC/COQ6 family ubiquinone biosynthesis hydroxylase</fullName>
    </submittedName>
</protein>
<keyword evidence="7" id="KW-0503">Monooxygenase</keyword>
<evidence type="ECO:0000256" key="7">
    <source>
        <dbReference type="ARBA" id="ARBA00023033"/>
    </source>
</evidence>
<dbReference type="SUPFAM" id="SSF51905">
    <property type="entry name" value="FAD/NAD(P)-binding domain"/>
    <property type="match status" value="1"/>
</dbReference>
<dbReference type="EMBL" id="JBEPIJ010000001">
    <property type="protein sequence ID" value="MES0872469.1"/>
    <property type="molecule type" value="Genomic_DNA"/>
</dbReference>
<dbReference type="InterPro" id="IPR018168">
    <property type="entry name" value="Ubi_Hdrlase_CS"/>
</dbReference>
<comment type="pathway">
    <text evidence="2">Cofactor biosynthesis; ubiquinone biosynthesis.</text>
</comment>
<comment type="cofactor">
    <cofactor evidence="1">
        <name>FAD</name>
        <dbReference type="ChEBI" id="CHEBI:57692"/>
    </cofactor>
</comment>
<evidence type="ECO:0000256" key="5">
    <source>
        <dbReference type="ARBA" id="ARBA00022827"/>
    </source>
</evidence>
<sequence length="391" mass="42571">MRASYCEVAIVGAGPVGCAIAVGLHRAGVQVQLLDRRRFTPDDADYDTRVYAVSPASARLLDALGVWPSIVAARASPYTHMQVWEHDPTQALHFDAADVRLPVLGHIVEHRVLQQALLARVPAEVLRVPAAIRACRIDEDAAVLTLDDGSRLQARLVVAADGPQSPLRAMLGVDVVGADYAQTALVCHVRTQQPHRETAYQRFLDTGPLALLPLADGGSSLVWSTTEADALLAMDDRAFCQQLAVATQHALGEVLECTPRRPFALRFQHAERYAGPRFALAGDAAHVVHPLAGQGLNLGFGDAASLIETLSRAHRARRDPGSPRVLGPYRRARAAAAREMLLVTDGLYRAYRFQRPGWRWLRQRGLTLVNELTPLRRALVQRACGLSSSDA</sequence>
<evidence type="ECO:0000259" key="8">
    <source>
        <dbReference type="Pfam" id="PF01494"/>
    </source>
</evidence>
<evidence type="ECO:0000256" key="2">
    <source>
        <dbReference type="ARBA" id="ARBA00004749"/>
    </source>
</evidence>
<gene>
    <name evidence="9" type="ORF">ABSH63_00355</name>
</gene>
<organism evidence="9 10">
    <name type="scientific">Sinimarinibacterium thermocellulolyticum</name>
    <dbReference type="NCBI Taxonomy" id="3170016"/>
    <lineage>
        <taxon>Bacteria</taxon>
        <taxon>Pseudomonadati</taxon>
        <taxon>Pseudomonadota</taxon>
        <taxon>Gammaproteobacteria</taxon>
        <taxon>Nevskiales</taxon>
        <taxon>Nevskiaceae</taxon>
        <taxon>Sinimarinibacterium</taxon>
    </lineage>
</organism>
<dbReference type="InterPro" id="IPR036188">
    <property type="entry name" value="FAD/NAD-bd_sf"/>
</dbReference>
<keyword evidence="5" id="KW-0274">FAD</keyword>
<dbReference type="InterPro" id="IPR002938">
    <property type="entry name" value="FAD-bd"/>
</dbReference>
<reference evidence="9 10" key="1">
    <citation type="submission" date="2024-06" db="EMBL/GenBank/DDBJ databases">
        <authorList>
            <person name="Li Z."/>
            <person name="Jiang Y."/>
        </authorList>
    </citation>
    <scope>NUCLEOTIDE SEQUENCE [LARGE SCALE GENOMIC DNA]</scope>
    <source>
        <strain evidence="9 10">HSW-8</strain>
    </source>
</reference>
<name>A0ABV2A7N1_9GAMM</name>
<dbReference type="InterPro" id="IPR010971">
    <property type="entry name" value="UbiH/COQ6"/>
</dbReference>
<evidence type="ECO:0000313" key="10">
    <source>
        <dbReference type="Proteomes" id="UP001465331"/>
    </source>
</evidence>
<dbReference type="NCBIfam" id="TIGR01988">
    <property type="entry name" value="Ubi-OHases"/>
    <property type="match status" value="1"/>
</dbReference>
<feature type="domain" description="FAD-binding" evidence="8">
    <location>
        <begin position="6"/>
        <end position="340"/>
    </location>
</feature>
<keyword evidence="10" id="KW-1185">Reference proteome</keyword>
<dbReference type="PRINTS" id="PR00420">
    <property type="entry name" value="RNGMNOXGNASE"/>
</dbReference>
<evidence type="ECO:0000256" key="1">
    <source>
        <dbReference type="ARBA" id="ARBA00001974"/>
    </source>
</evidence>
<dbReference type="RefSeq" id="WP_352886363.1">
    <property type="nucleotide sequence ID" value="NZ_JBEPIJ010000001.1"/>
</dbReference>
<keyword evidence="9" id="KW-0830">Ubiquinone</keyword>
<evidence type="ECO:0000256" key="6">
    <source>
        <dbReference type="ARBA" id="ARBA00023002"/>
    </source>
</evidence>
<accession>A0ABV2A7N1</accession>
<dbReference type="PROSITE" id="PS01304">
    <property type="entry name" value="UBIH"/>
    <property type="match status" value="1"/>
</dbReference>
<comment type="similarity">
    <text evidence="3">Belongs to the UbiH/COQ6 family.</text>
</comment>
<dbReference type="PANTHER" id="PTHR43876:SF7">
    <property type="entry name" value="UBIQUINONE BIOSYNTHESIS MONOOXYGENASE COQ6, MITOCHONDRIAL"/>
    <property type="match status" value="1"/>
</dbReference>
<dbReference type="PANTHER" id="PTHR43876">
    <property type="entry name" value="UBIQUINONE BIOSYNTHESIS MONOOXYGENASE COQ6, MITOCHONDRIAL"/>
    <property type="match status" value="1"/>
</dbReference>
<dbReference type="Pfam" id="PF01494">
    <property type="entry name" value="FAD_binding_3"/>
    <property type="match status" value="1"/>
</dbReference>
<keyword evidence="4" id="KW-0285">Flavoprotein</keyword>
<dbReference type="Gene3D" id="3.50.50.60">
    <property type="entry name" value="FAD/NAD(P)-binding domain"/>
    <property type="match status" value="2"/>
</dbReference>
<comment type="caution">
    <text evidence="9">The sequence shown here is derived from an EMBL/GenBank/DDBJ whole genome shotgun (WGS) entry which is preliminary data.</text>
</comment>
<evidence type="ECO:0000256" key="4">
    <source>
        <dbReference type="ARBA" id="ARBA00022630"/>
    </source>
</evidence>
<keyword evidence="6" id="KW-0560">Oxidoreductase</keyword>
<proteinExistence type="inferred from homology"/>
<dbReference type="Proteomes" id="UP001465331">
    <property type="component" value="Unassembled WGS sequence"/>
</dbReference>
<dbReference type="InterPro" id="IPR051205">
    <property type="entry name" value="UbiH/COQ6_monooxygenase"/>
</dbReference>
<evidence type="ECO:0000313" key="9">
    <source>
        <dbReference type="EMBL" id="MES0872469.1"/>
    </source>
</evidence>